<protein>
    <submittedName>
        <fullName evidence="2">Restriction endonuclease</fullName>
    </submittedName>
</protein>
<dbReference type="Pfam" id="PF04471">
    <property type="entry name" value="Mrr_cat"/>
    <property type="match status" value="1"/>
</dbReference>
<dbReference type="AlphaFoldDB" id="A0A238W2D5"/>
<keyword evidence="2" id="KW-0378">Hydrolase</keyword>
<feature type="domain" description="Restriction endonuclease type IV Mrr" evidence="1">
    <location>
        <begin position="9"/>
        <end position="119"/>
    </location>
</feature>
<evidence type="ECO:0000313" key="3">
    <source>
        <dbReference type="Proteomes" id="UP000198379"/>
    </source>
</evidence>
<dbReference type="GO" id="GO:0015666">
    <property type="term" value="F:restriction endodeoxyribonuclease activity"/>
    <property type="evidence" value="ECO:0007669"/>
    <property type="project" value="TreeGrafter"/>
</dbReference>
<proteinExistence type="predicted"/>
<dbReference type="InterPro" id="IPR052906">
    <property type="entry name" value="Type_IV_Methyl-Rstrct_Enzyme"/>
</dbReference>
<reference evidence="2 3" key="1">
    <citation type="submission" date="2017-06" db="EMBL/GenBank/DDBJ databases">
        <authorList>
            <person name="Kim H.J."/>
            <person name="Triplett B.A."/>
        </authorList>
    </citation>
    <scope>NUCLEOTIDE SEQUENCE [LARGE SCALE GENOMIC DNA]</scope>
    <source>
        <strain evidence="2 3">DSM 25597</strain>
    </source>
</reference>
<dbReference type="Gene3D" id="3.40.1350.10">
    <property type="match status" value="1"/>
</dbReference>
<dbReference type="SUPFAM" id="SSF52980">
    <property type="entry name" value="Restriction endonuclease-like"/>
    <property type="match status" value="1"/>
</dbReference>
<dbReference type="EMBL" id="FZNY01000001">
    <property type="protein sequence ID" value="SNR40587.1"/>
    <property type="molecule type" value="Genomic_DNA"/>
</dbReference>
<organism evidence="2 3">
    <name type="scientific">Dokdonia pacifica</name>
    <dbReference type="NCBI Taxonomy" id="1627892"/>
    <lineage>
        <taxon>Bacteria</taxon>
        <taxon>Pseudomonadati</taxon>
        <taxon>Bacteroidota</taxon>
        <taxon>Flavobacteriia</taxon>
        <taxon>Flavobacteriales</taxon>
        <taxon>Flavobacteriaceae</taxon>
        <taxon>Dokdonia</taxon>
    </lineage>
</organism>
<accession>A0A238W2D5</accession>
<dbReference type="RefSeq" id="WP_089369945.1">
    <property type="nucleotide sequence ID" value="NZ_BMEP01000002.1"/>
</dbReference>
<dbReference type="InterPro" id="IPR011856">
    <property type="entry name" value="tRNA_endonuc-like_dom_sf"/>
</dbReference>
<dbReference type="PANTHER" id="PTHR30015">
    <property type="entry name" value="MRR RESTRICTION SYSTEM PROTEIN"/>
    <property type="match status" value="1"/>
</dbReference>
<dbReference type="InterPro" id="IPR007560">
    <property type="entry name" value="Restrct_endonuc_IV_Mrr"/>
</dbReference>
<name>A0A238W2D5_9FLAO</name>
<dbReference type="PANTHER" id="PTHR30015:SF7">
    <property type="entry name" value="TYPE IV METHYL-DIRECTED RESTRICTION ENZYME ECOKMRR"/>
    <property type="match status" value="1"/>
</dbReference>
<dbReference type="OrthoDB" id="4078759at2"/>
<evidence type="ECO:0000259" key="1">
    <source>
        <dbReference type="Pfam" id="PF04471"/>
    </source>
</evidence>
<dbReference type="GO" id="GO:0009307">
    <property type="term" value="P:DNA restriction-modification system"/>
    <property type="evidence" value="ECO:0007669"/>
    <property type="project" value="InterPro"/>
</dbReference>
<sequence>MITNSLPETWRDLQNKVGDILEKCGFQVEVEKILKSVRGKVEIDVYAEENVKGRKYSIICECKHWKSNIPQNIIHGFRTVTNDLGANIGIIITTSDFQSGSIESANLTNIKLLSWQSFQNEFFESWYSKYFYKTMNISHSVGKDYNIVEWFDDLNKDDRSKYYSVRNILNELSHVQGFFPMSFLLEMENYKYEFPILPLENKLVNLDEYYGDLPLDIFKASDYEVFLKIFTELGRNAVKEFKELDEKYKYD</sequence>
<dbReference type="Proteomes" id="UP000198379">
    <property type="component" value="Unassembled WGS sequence"/>
</dbReference>
<dbReference type="InterPro" id="IPR011335">
    <property type="entry name" value="Restrct_endonuc-II-like"/>
</dbReference>
<keyword evidence="2" id="KW-0255">Endonuclease</keyword>
<dbReference type="GO" id="GO:0003677">
    <property type="term" value="F:DNA binding"/>
    <property type="evidence" value="ECO:0007669"/>
    <property type="project" value="InterPro"/>
</dbReference>
<gene>
    <name evidence="2" type="ORF">SAMN06265376_101617</name>
</gene>
<keyword evidence="3" id="KW-1185">Reference proteome</keyword>
<evidence type="ECO:0000313" key="2">
    <source>
        <dbReference type="EMBL" id="SNR40587.1"/>
    </source>
</evidence>
<keyword evidence="2" id="KW-0540">Nuclease</keyword>